<dbReference type="EMBL" id="CP026604">
    <property type="protein sequence ID" value="AWB65650.1"/>
    <property type="molecule type" value="Genomic_DNA"/>
</dbReference>
<organism evidence="2 3">
    <name type="scientific">Saccharobesus litoralis</name>
    <dbReference type="NCBI Taxonomy" id="2172099"/>
    <lineage>
        <taxon>Bacteria</taxon>
        <taxon>Pseudomonadati</taxon>
        <taxon>Pseudomonadota</taxon>
        <taxon>Gammaproteobacteria</taxon>
        <taxon>Alteromonadales</taxon>
        <taxon>Alteromonadaceae</taxon>
        <taxon>Saccharobesus</taxon>
    </lineage>
</organism>
<reference evidence="2 3" key="1">
    <citation type="submission" date="2018-01" db="EMBL/GenBank/DDBJ databases">
        <title>Genome sequence of a Cantenovulum-like bacteria.</title>
        <authorList>
            <person name="Tan W.R."/>
            <person name="Lau N.-S."/>
            <person name="Go F."/>
            <person name="Amirul A.-A.A."/>
        </authorList>
    </citation>
    <scope>NUCLEOTIDE SEQUENCE [LARGE SCALE GENOMIC DNA]</scope>
    <source>
        <strain evidence="2 3">CCB-QB4</strain>
    </source>
</reference>
<dbReference type="KEGG" id="cate:C2869_04005"/>
<feature type="signal peptide" evidence="1">
    <location>
        <begin position="1"/>
        <end position="21"/>
    </location>
</feature>
<gene>
    <name evidence="2" type="ORF">C2869_04005</name>
</gene>
<dbReference type="RefSeq" id="WP_108601725.1">
    <property type="nucleotide sequence ID" value="NZ_CP026604.1"/>
</dbReference>
<evidence type="ECO:0000313" key="2">
    <source>
        <dbReference type="EMBL" id="AWB65650.1"/>
    </source>
</evidence>
<protein>
    <submittedName>
        <fullName evidence="2">Uncharacterized protein</fullName>
    </submittedName>
</protein>
<evidence type="ECO:0000256" key="1">
    <source>
        <dbReference type="SAM" id="SignalP"/>
    </source>
</evidence>
<keyword evidence="3" id="KW-1185">Reference proteome</keyword>
<accession>A0A2S0VNJ6</accession>
<name>A0A2S0VNJ6_9ALTE</name>
<evidence type="ECO:0000313" key="3">
    <source>
        <dbReference type="Proteomes" id="UP000244441"/>
    </source>
</evidence>
<dbReference type="OrthoDB" id="1377159at2"/>
<dbReference type="Proteomes" id="UP000244441">
    <property type="component" value="Chromosome"/>
</dbReference>
<keyword evidence="1" id="KW-0732">Signal</keyword>
<sequence length="170" mass="18803">MKNKYLSTLLLFLLCACSSNNEDANKEAKLGEALDTAIEEGVVEIIKCPAVSTYSSISTESEEIISDPNNFMHVYSISDLNSNEPPPDINFAEKVVVAIHLGEKESSGHHIDFEKFEIKDSLLNITYVSISPPNGCQVELNTPNPYCLIAVDNSFSDITFTKTEMEICFN</sequence>
<feature type="chain" id="PRO_5015746784" evidence="1">
    <location>
        <begin position="22"/>
        <end position="170"/>
    </location>
</feature>
<dbReference type="PROSITE" id="PS51257">
    <property type="entry name" value="PROKAR_LIPOPROTEIN"/>
    <property type="match status" value="1"/>
</dbReference>
<dbReference type="AlphaFoldDB" id="A0A2S0VNJ6"/>
<proteinExistence type="predicted"/>